<comment type="cofactor">
    <cofactor evidence="1">
        <name>Mg(2+)</name>
        <dbReference type="ChEBI" id="CHEBI:18420"/>
    </cofactor>
</comment>
<dbReference type="PRINTS" id="PR00502">
    <property type="entry name" value="NUDIXFAMILY"/>
</dbReference>
<sequence>MTIWIDRPAWPAHGRLWSHLISDISYAELHDFAAGCGIPRRGFEGDHYDVPEERYAALVAAGAQPTTSAHIVAMLQQSGLRLRKRKGEKGIARVLGVDFPDGSRADVDLVRSTRVPPDAATFAAVVYVRDDLGRVLSVYSRRRAEWSAPGGWREPGETPAENAAREMAEETGVRLDPAALVPVGYERFHPLPGSPWPVEGGRFLAIFTARVTGAVPEVVVADGEPARWLSVAEFLELSAGSWWLPGAEAVLAGGG</sequence>
<evidence type="ECO:0000313" key="5">
    <source>
        <dbReference type="EMBL" id="GAA1756281.1"/>
    </source>
</evidence>
<dbReference type="PROSITE" id="PS51462">
    <property type="entry name" value="NUDIX"/>
    <property type="match status" value="1"/>
</dbReference>
<evidence type="ECO:0000313" key="6">
    <source>
        <dbReference type="Proteomes" id="UP001501475"/>
    </source>
</evidence>
<dbReference type="Proteomes" id="UP001501475">
    <property type="component" value="Unassembled WGS sequence"/>
</dbReference>
<dbReference type="Gene3D" id="3.90.79.10">
    <property type="entry name" value="Nucleoside Triphosphate Pyrophosphohydrolase"/>
    <property type="match status" value="1"/>
</dbReference>
<dbReference type="RefSeq" id="WP_344064281.1">
    <property type="nucleotide sequence ID" value="NZ_BAAAPN010000035.1"/>
</dbReference>
<evidence type="ECO:0000259" key="4">
    <source>
        <dbReference type="PROSITE" id="PS51462"/>
    </source>
</evidence>
<evidence type="ECO:0000256" key="2">
    <source>
        <dbReference type="ARBA" id="ARBA00022801"/>
    </source>
</evidence>
<dbReference type="PANTHER" id="PTHR43046">
    <property type="entry name" value="GDP-MANNOSE MANNOSYL HYDROLASE"/>
    <property type="match status" value="1"/>
</dbReference>
<dbReference type="InterPro" id="IPR015797">
    <property type="entry name" value="NUDIX_hydrolase-like_dom_sf"/>
</dbReference>
<name>A0ABP4WMT8_9MICO</name>
<dbReference type="InterPro" id="IPR020476">
    <property type="entry name" value="Nudix_hydrolase"/>
</dbReference>
<gene>
    <name evidence="5" type="ORF">GCM10009810_15000</name>
</gene>
<dbReference type="Pfam" id="PF13223">
    <property type="entry name" value="DUF4031"/>
    <property type="match status" value="1"/>
</dbReference>
<proteinExistence type="predicted"/>
<dbReference type="SUPFAM" id="SSF55811">
    <property type="entry name" value="Nudix"/>
    <property type="match status" value="1"/>
</dbReference>
<keyword evidence="2" id="KW-0378">Hydrolase</keyword>
<protein>
    <recommendedName>
        <fullName evidence="4">Nudix hydrolase domain-containing protein</fullName>
    </recommendedName>
</protein>
<dbReference type="Pfam" id="PF00293">
    <property type="entry name" value="NUDIX"/>
    <property type="match status" value="1"/>
</dbReference>
<dbReference type="EMBL" id="BAAAPN010000035">
    <property type="protein sequence ID" value="GAA1756281.1"/>
    <property type="molecule type" value="Genomic_DNA"/>
</dbReference>
<organism evidence="5 6">
    <name type="scientific">Nostocoides vanveenii</name>
    <dbReference type="NCBI Taxonomy" id="330835"/>
    <lineage>
        <taxon>Bacteria</taxon>
        <taxon>Bacillati</taxon>
        <taxon>Actinomycetota</taxon>
        <taxon>Actinomycetes</taxon>
        <taxon>Micrococcales</taxon>
        <taxon>Intrasporangiaceae</taxon>
        <taxon>Nostocoides</taxon>
    </lineage>
</organism>
<dbReference type="PANTHER" id="PTHR43046:SF12">
    <property type="entry name" value="GDP-MANNOSE MANNOSYL HYDROLASE"/>
    <property type="match status" value="1"/>
</dbReference>
<reference evidence="6" key="1">
    <citation type="journal article" date="2019" name="Int. J. Syst. Evol. Microbiol.">
        <title>The Global Catalogue of Microorganisms (GCM) 10K type strain sequencing project: providing services to taxonomists for standard genome sequencing and annotation.</title>
        <authorList>
            <consortium name="The Broad Institute Genomics Platform"/>
            <consortium name="The Broad Institute Genome Sequencing Center for Infectious Disease"/>
            <person name="Wu L."/>
            <person name="Ma J."/>
        </authorList>
    </citation>
    <scope>NUCLEOTIDE SEQUENCE [LARGE SCALE GENOMIC DNA]</scope>
    <source>
        <strain evidence="6">JCM 15591</strain>
    </source>
</reference>
<evidence type="ECO:0000256" key="1">
    <source>
        <dbReference type="ARBA" id="ARBA00001946"/>
    </source>
</evidence>
<dbReference type="InterPro" id="IPR025109">
    <property type="entry name" value="DUF4031"/>
</dbReference>
<keyword evidence="3" id="KW-0460">Magnesium</keyword>
<comment type="caution">
    <text evidence="5">The sequence shown here is derived from an EMBL/GenBank/DDBJ whole genome shotgun (WGS) entry which is preliminary data.</text>
</comment>
<keyword evidence="6" id="KW-1185">Reference proteome</keyword>
<dbReference type="InterPro" id="IPR000086">
    <property type="entry name" value="NUDIX_hydrolase_dom"/>
</dbReference>
<evidence type="ECO:0000256" key="3">
    <source>
        <dbReference type="ARBA" id="ARBA00022842"/>
    </source>
</evidence>
<accession>A0ABP4WMT8</accession>
<feature type="domain" description="Nudix hydrolase" evidence="4">
    <location>
        <begin position="117"/>
        <end position="251"/>
    </location>
</feature>